<name>A0A6J4R8W8_9ACTN</name>
<evidence type="ECO:0000313" key="1">
    <source>
        <dbReference type="EMBL" id="CAA9466208.1"/>
    </source>
</evidence>
<sequence>MNNKEIEERVDEILLKQARGEGLTDQEETILAFTYYAARNQRTVIRVDPRYTNEPPDSE</sequence>
<dbReference type="EMBL" id="CADCVI010000093">
    <property type="protein sequence ID" value="CAA9466208.1"/>
    <property type="molecule type" value="Genomic_DNA"/>
</dbReference>
<organism evidence="1">
    <name type="scientific">uncultured Rubrobacteraceae bacterium</name>
    <dbReference type="NCBI Taxonomy" id="349277"/>
    <lineage>
        <taxon>Bacteria</taxon>
        <taxon>Bacillati</taxon>
        <taxon>Actinomycetota</taxon>
        <taxon>Rubrobacteria</taxon>
        <taxon>Rubrobacterales</taxon>
        <taxon>Rubrobacteraceae</taxon>
        <taxon>environmental samples</taxon>
    </lineage>
</organism>
<dbReference type="AlphaFoldDB" id="A0A6J4R8W8"/>
<accession>A0A6J4R8W8</accession>
<proteinExistence type="predicted"/>
<protein>
    <submittedName>
        <fullName evidence="1">Uncharacterized protein</fullName>
    </submittedName>
</protein>
<gene>
    <name evidence="1" type="ORF">AVDCRST_MAG25-1549</name>
</gene>
<reference evidence="1" key="1">
    <citation type="submission" date="2020-02" db="EMBL/GenBank/DDBJ databases">
        <authorList>
            <person name="Meier V. D."/>
        </authorList>
    </citation>
    <scope>NUCLEOTIDE SEQUENCE</scope>
    <source>
        <strain evidence="1">AVDCRST_MAG25</strain>
    </source>
</reference>